<sequence length="649" mass="73780">MFIRMLFSFIVVCIFAVGGIFIYFYTEVKHDMDSIINYRPQLTTKIYDVNGRLIANVFDEYNRVYTRYEDIPGRLIEALVAIEDTVFFEHDGINVEAILRAVIKDIQAGGFAQGASTLTQQLVKNIILSSEKKIDRKIKEVILALKLENELTKEEILERYLNEVYFGHGYYGVRTAANGYFRKELNELTLKEMAILVGLPKAPSSYDPTRHLDLSLSRANRVIERMYEIGWIGRSEYELATAEEPTIYDDSLTQNKAPYVVDEVIKEANRFLPDLKTAGYEIYTSVDLDVQVMAREALIWGYNEILKRNKDANESVLNGAITVTNPHNGDVIAAVGGVDYAKSNFNRATQTNRQTGSSFKPFVYQAALNEHYSPMTEIPDVPRAFNDGSNKVWKPTNYNKHEFYGYITMREALTKSRNLATVNLMDAIGTKETIDKFREAGFKNMPYALSVSLGSWGTSPLEYSKHYSMFAGFGISSTPKFIKSAKSFYGDETVFMPEQIKVSQPEQAYLMIDMMRDVVNKGTATRAKVKDIEVAGKTGTSNNNIDAWFCGYTPDLLVIVWYGNDDYTPMRYVEVGGRSSAPVFAKFMNSYLERFPETTRRFSVPEGVYYRKFKGENQLFTKISPLPVTKNLAPREYNLDDGTTGAEYR</sequence>
<dbReference type="GO" id="GO:0006508">
    <property type="term" value="P:proteolysis"/>
    <property type="evidence" value="ECO:0007669"/>
    <property type="project" value="UniProtKB-KW"/>
</dbReference>
<evidence type="ECO:0000259" key="20">
    <source>
        <dbReference type="Pfam" id="PF00912"/>
    </source>
</evidence>
<comment type="similarity">
    <text evidence="4">In the N-terminal section; belongs to the glycosyltransferase 51 family.</text>
</comment>
<evidence type="ECO:0000256" key="4">
    <source>
        <dbReference type="ARBA" id="ARBA00007739"/>
    </source>
</evidence>
<dbReference type="GO" id="GO:0030288">
    <property type="term" value="C:outer membrane-bounded periplasmic space"/>
    <property type="evidence" value="ECO:0007669"/>
    <property type="project" value="TreeGrafter"/>
</dbReference>
<keyword evidence="18" id="KW-1133">Transmembrane helix</keyword>
<dbReference type="PANTHER" id="PTHR32282:SF11">
    <property type="entry name" value="PENICILLIN-BINDING PROTEIN 1B"/>
    <property type="match status" value="1"/>
</dbReference>
<dbReference type="GO" id="GO:0008955">
    <property type="term" value="F:peptidoglycan glycosyltransferase activity"/>
    <property type="evidence" value="ECO:0007669"/>
    <property type="project" value="UniProtKB-EC"/>
</dbReference>
<keyword evidence="11" id="KW-0133">Cell shape</keyword>
<dbReference type="Gene3D" id="1.10.3810.10">
    <property type="entry name" value="Biosynthetic peptidoglycan transglycosylase-like"/>
    <property type="match status" value="1"/>
</dbReference>
<dbReference type="PANTHER" id="PTHR32282">
    <property type="entry name" value="BINDING PROTEIN TRANSPEPTIDASE, PUTATIVE-RELATED"/>
    <property type="match status" value="1"/>
</dbReference>
<dbReference type="Pfam" id="PF00905">
    <property type="entry name" value="Transpeptidase"/>
    <property type="match status" value="1"/>
</dbReference>
<keyword evidence="15" id="KW-0961">Cell wall biogenesis/degradation</keyword>
<keyword evidence="10" id="KW-0378">Hydrolase</keyword>
<dbReference type="Proteomes" id="UP000594749">
    <property type="component" value="Chromosome"/>
</dbReference>
<feature type="domain" description="Glycosyl transferase family 51" evidence="20">
    <location>
        <begin position="51"/>
        <end position="226"/>
    </location>
</feature>
<evidence type="ECO:0000256" key="6">
    <source>
        <dbReference type="ARBA" id="ARBA00022645"/>
    </source>
</evidence>
<dbReference type="NCBIfam" id="TIGR02074">
    <property type="entry name" value="PBP_1a_fam"/>
    <property type="match status" value="1"/>
</dbReference>
<keyword evidence="13 18" id="KW-0472">Membrane</keyword>
<dbReference type="EMBL" id="CP063078">
    <property type="protein sequence ID" value="QOQ86832.1"/>
    <property type="molecule type" value="Genomic_DNA"/>
</dbReference>
<evidence type="ECO:0000256" key="18">
    <source>
        <dbReference type="SAM" id="Phobius"/>
    </source>
</evidence>
<comment type="similarity">
    <text evidence="3">In the C-terminal section; belongs to the transpeptidase family.</text>
</comment>
<keyword evidence="6" id="KW-0121">Carboxypeptidase</keyword>
<proteinExistence type="inferred from homology"/>
<dbReference type="RefSeq" id="WP_152534272.1">
    <property type="nucleotide sequence ID" value="NZ_CP053842.1"/>
</dbReference>
<keyword evidence="9" id="KW-0808">Transferase</keyword>
<organism evidence="21 22">
    <name type="scientific">Campylobacter corcagiensis</name>
    <dbReference type="NCBI Taxonomy" id="1448857"/>
    <lineage>
        <taxon>Bacteria</taxon>
        <taxon>Pseudomonadati</taxon>
        <taxon>Campylobacterota</taxon>
        <taxon>Epsilonproteobacteria</taxon>
        <taxon>Campylobacterales</taxon>
        <taxon>Campylobacteraceae</taxon>
        <taxon>Campylobacter</taxon>
    </lineage>
</organism>
<evidence type="ECO:0000259" key="19">
    <source>
        <dbReference type="Pfam" id="PF00905"/>
    </source>
</evidence>
<evidence type="ECO:0000256" key="2">
    <source>
        <dbReference type="ARBA" id="ARBA00004752"/>
    </source>
</evidence>
<evidence type="ECO:0000256" key="3">
    <source>
        <dbReference type="ARBA" id="ARBA00007090"/>
    </source>
</evidence>
<dbReference type="InterPro" id="IPR001264">
    <property type="entry name" value="Glyco_trans_51"/>
</dbReference>
<protein>
    <submittedName>
        <fullName evidence="21">PBP1A family penicillin-binding protein</fullName>
    </submittedName>
</protein>
<evidence type="ECO:0000313" key="22">
    <source>
        <dbReference type="Proteomes" id="UP000594749"/>
    </source>
</evidence>
<dbReference type="GO" id="GO:0009002">
    <property type="term" value="F:serine-type D-Ala-D-Ala carboxypeptidase activity"/>
    <property type="evidence" value="ECO:0007669"/>
    <property type="project" value="UniProtKB-EC"/>
</dbReference>
<dbReference type="UniPathway" id="UPA00219"/>
<keyword evidence="5" id="KW-1003">Cell membrane</keyword>
<feature type="domain" description="Penicillin-binding protein transpeptidase" evidence="19">
    <location>
        <begin position="319"/>
        <end position="588"/>
    </location>
</feature>
<dbReference type="Gene3D" id="3.40.710.10">
    <property type="entry name" value="DD-peptidase/beta-lactamase superfamily"/>
    <property type="match status" value="1"/>
</dbReference>
<evidence type="ECO:0000256" key="16">
    <source>
        <dbReference type="ARBA" id="ARBA00034000"/>
    </source>
</evidence>
<dbReference type="InterPro" id="IPR012338">
    <property type="entry name" value="Beta-lactam/transpept-like"/>
</dbReference>
<dbReference type="InterPro" id="IPR001460">
    <property type="entry name" value="PCN-bd_Tpept"/>
</dbReference>
<keyword evidence="7" id="KW-0645">Protease</keyword>
<evidence type="ECO:0000256" key="14">
    <source>
        <dbReference type="ARBA" id="ARBA00023268"/>
    </source>
</evidence>
<evidence type="ECO:0000256" key="7">
    <source>
        <dbReference type="ARBA" id="ARBA00022670"/>
    </source>
</evidence>
<dbReference type="GO" id="GO:0005886">
    <property type="term" value="C:plasma membrane"/>
    <property type="evidence" value="ECO:0007669"/>
    <property type="project" value="UniProtKB-SubCell"/>
</dbReference>
<evidence type="ECO:0000256" key="17">
    <source>
        <dbReference type="ARBA" id="ARBA00049902"/>
    </source>
</evidence>
<dbReference type="GO" id="GO:0071555">
    <property type="term" value="P:cell wall organization"/>
    <property type="evidence" value="ECO:0007669"/>
    <property type="project" value="UniProtKB-KW"/>
</dbReference>
<name>A0A7M1LE22_9BACT</name>
<evidence type="ECO:0000256" key="13">
    <source>
        <dbReference type="ARBA" id="ARBA00023136"/>
    </source>
</evidence>
<dbReference type="SUPFAM" id="SSF53955">
    <property type="entry name" value="Lysozyme-like"/>
    <property type="match status" value="1"/>
</dbReference>
<dbReference type="AlphaFoldDB" id="A0A7M1LE22"/>
<evidence type="ECO:0000256" key="11">
    <source>
        <dbReference type="ARBA" id="ARBA00022960"/>
    </source>
</evidence>
<dbReference type="InterPro" id="IPR036950">
    <property type="entry name" value="PBP_transglycosylase"/>
</dbReference>
<comment type="subcellular location">
    <subcellularLocation>
        <location evidence="1">Cell membrane</location>
    </subcellularLocation>
</comment>
<keyword evidence="18" id="KW-0812">Transmembrane</keyword>
<evidence type="ECO:0000256" key="5">
    <source>
        <dbReference type="ARBA" id="ARBA00022475"/>
    </source>
</evidence>
<dbReference type="SUPFAM" id="SSF56601">
    <property type="entry name" value="beta-lactamase/transpeptidase-like"/>
    <property type="match status" value="1"/>
</dbReference>
<gene>
    <name evidence="21" type="ORF">IMC76_06340</name>
</gene>
<dbReference type="GO" id="GO:0008360">
    <property type="term" value="P:regulation of cell shape"/>
    <property type="evidence" value="ECO:0007669"/>
    <property type="project" value="UniProtKB-KW"/>
</dbReference>
<dbReference type="OrthoDB" id="9766909at2"/>
<evidence type="ECO:0000313" key="21">
    <source>
        <dbReference type="EMBL" id="QOQ86832.1"/>
    </source>
</evidence>
<reference evidence="21 22" key="1">
    <citation type="submission" date="2020-10" db="EMBL/GenBank/DDBJ databases">
        <title>Campylobacter and Helicobacter PacBio genomes.</title>
        <authorList>
            <person name="Lane C."/>
        </authorList>
    </citation>
    <scope>NUCLEOTIDE SEQUENCE [LARGE SCALE GENOMIC DNA]</scope>
    <source>
        <strain evidence="21 22">2016D-0077</strain>
    </source>
</reference>
<keyword evidence="22" id="KW-1185">Reference proteome</keyword>
<comment type="catalytic activity">
    <reaction evidence="17">
        <text>[GlcNAc-(1-&gt;4)-Mur2Ac(oyl-L-Ala-gamma-D-Glu-L-Lys-D-Ala-D-Ala)](n)-di-trans,octa-cis-undecaprenyl diphosphate + beta-D-GlcNAc-(1-&gt;4)-Mur2Ac(oyl-L-Ala-gamma-D-Glu-L-Lys-D-Ala-D-Ala)-di-trans,octa-cis-undecaprenyl diphosphate = [GlcNAc-(1-&gt;4)-Mur2Ac(oyl-L-Ala-gamma-D-Glu-L-Lys-D-Ala-D-Ala)](n+1)-di-trans,octa-cis-undecaprenyl diphosphate + di-trans,octa-cis-undecaprenyl diphosphate + H(+)</text>
        <dbReference type="Rhea" id="RHEA:23708"/>
        <dbReference type="Rhea" id="RHEA-COMP:9602"/>
        <dbReference type="Rhea" id="RHEA-COMP:9603"/>
        <dbReference type="ChEBI" id="CHEBI:15378"/>
        <dbReference type="ChEBI" id="CHEBI:58405"/>
        <dbReference type="ChEBI" id="CHEBI:60033"/>
        <dbReference type="ChEBI" id="CHEBI:78435"/>
        <dbReference type="EC" id="2.4.99.28"/>
    </reaction>
</comment>
<dbReference type="InterPro" id="IPR023346">
    <property type="entry name" value="Lysozyme-like_dom_sf"/>
</dbReference>
<keyword evidence="8" id="KW-0328">Glycosyltransferase</keyword>
<dbReference type="FunFam" id="1.10.3810.10:FF:000001">
    <property type="entry name" value="Penicillin-binding protein 1A"/>
    <property type="match status" value="1"/>
</dbReference>
<evidence type="ECO:0000256" key="8">
    <source>
        <dbReference type="ARBA" id="ARBA00022676"/>
    </source>
</evidence>
<evidence type="ECO:0000256" key="15">
    <source>
        <dbReference type="ARBA" id="ARBA00023316"/>
    </source>
</evidence>
<feature type="transmembrane region" description="Helical" evidence="18">
    <location>
        <begin position="7"/>
        <end position="25"/>
    </location>
</feature>
<dbReference type="GO" id="GO:0009252">
    <property type="term" value="P:peptidoglycan biosynthetic process"/>
    <property type="evidence" value="ECO:0007669"/>
    <property type="project" value="UniProtKB-UniPathway"/>
</dbReference>
<dbReference type="Pfam" id="PF00912">
    <property type="entry name" value="Transgly"/>
    <property type="match status" value="1"/>
</dbReference>
<evidence type="ECO:0000256" key="10">
    <source>
        <dbReference type="ARBA" id="ARBA00022801"/>
    </source>
</evidence>
<keyword evidence="14" id="KW-0511">Multifunctional enzyme</keyword>
<keyword evidence="12" id="KW-0573">Peptidoglycan synthesis</keyword>
<evidence type="ECO:0000256" key="1">
    <source>
        <dbReference type="ARBA" id="ARBA00004236"/>
    </source>
</evidence>
<dbReference type="GO" id="GO:0008658">
    <property type="term" value="F:penicillin binding"/>
    <property type="evidence" value="ECO:0007669"/>
    <property type="project" value="InterPro"/>
</dbReference>
<dbReference type="InterPro" id="IPR050396">
    <property type="entry name" value="Glycosyltr_51/Transpeptidase"/>
</dbReference>
<accession>A0A7M1LE22</accession>
<evidence type="ECO:0000256" key="9">
    <source>
        <dbReference type="ARBA" id="ARBA00022679"/>
    </source>
</evidence>
<evidence type="ECO:0000256" key="12">
    <source>
        <dbReference type="ARBA" id="ARBA00022984"/>
    </source>
</evidence>
<comment type="catalytic activity">
    <reaction evidence="16">
        <text>Preferential cleavage: (Ac)2-L-Lys-D-Ala-|-D-Ala. Also transpeptidation of peptidyl-alanyl moieties that are N-acyl substituents of D-alanine.</text>
        <dbReference type="EC" id="3.4.16.4"/>
    </reaction>
</comment>
<comment type="pathway">
    <text evidence="2">Cell wall biogenesis; peptidoglycan biosynthesis.</text>
</comment>